<evidence type="ECO:0000256" key="9">
    <source>
        <dbReference type="ARBA" id="ARBA00023175"/>
    </source>
</evidence>
<keyword evidence="15" id="KW-1185">Reference proteome</keyword>
<evidence type="ECO:0000256" key="5">
    <source>
        <dbReference type="ARBA" id="ARBA00022737"/>
    </source>
</evidence>
<keyword evidence="8 12" id="KW-0175">Coiled coil</keyword>
<organism evidence="15 16">
    <name type="scientific">Actinia tenebrosa</name>
    <name type="common">Australian red waratah sea anemone</name>
    <dbReference type="NCBI Taxonomy" id="6105"/>
    <lineage>
        <taxon>Eukaryota</taxon>
        <taxon>Metazoa</taxon>
        <taxon>Cnidaria</taxon>
        <taxon>Anthozoa</taxon>
        <taxon>Hexacorallia</taxon>
        <taxon>Actiniaria</taxon>
        <taxon>Actiniidae</taxon>
        <taxon>Actinia</taxon>
    </lineage>
</organism>
<dbReference type="PRINTS" id="PR00380">
    <property type="entry name" value="KINESINHEAVY"/>
</dbReference>
<keyword evidence="2" id="KW-0963">Cytoplasm</keyword>
<evidence type="ECO:0000256" key="3">
    <source>
        <dbReference type="ARBA" id="ARBA00022574"/>
    </source>
</evidence>
<evidence type="ECO:0000256" key="4">
    <source>
        <dbReference type="ARBA" id="ARBA00022701"/>
    </source>
</evidence>
<accession>A0A6P8IMT3</accession>
<dbReference type="Pfam" id="PF25764">
    <property type="entry name" value="KIF21A_4th"/>
    <property type="match status" value="1"/>
</dbReference>
<dbReference type="RefSeq" id="XP_031568159.1">
    <property type="nucleotide sequence ID" value="XM_031712299.1"/>
</dbReference>
<dbReference type="Gene3D" id="3.40.850.10">
    <property type="entry name" value="Kinesin motor domain"/>
    <property type="match status" value="1"/>
</dbReference>
<dbReference type="InterPro" id="IPR027640">
    <property type="entry name" value="Kinesin-like_fam"/>
</dbReference>
<evidence type="ECO:0000256" key="12">
    <source>
        <dbReference type="SAM" id="Coils"/>
    </source>
</evidence>
<keyword evidence="10" id="KW-0206">Cytoskeleton</keyword>
<evidence type="ECO:0000259" key="14">
    <source>
        <dbReference type="PROSITE" id="PS50067"/>
    </source>
</evidence>
<evidence type="ECO:0000256" key="2">
    <source>
        <dbReference type="ARBA" id="ARBA00022490"/>
    </source>
</evidence>
<dbReference type="PROSITE" id="PS50067">
    <property type="entry name" value="KINESIN_MOTOR_2"/>
    <property type="match status" value="1"/>
</dbReference>
<dbReference type="InterPro" id="IPR001752">
    <property type="entry name" value="Kinesin_motor_dom"/>
</dbReference>
<keyword evidence="9 11" id="KW-0505">Motor protein</keyword>
<dbReference type="PANTHER" id="PTHR47969:SF25">
    <property type="entry name" value="KINESIN MOTOR DOMAIN-CONTAINING PROTEIN"/>
    <property type="match status" value="1"/>
</dbReference>
<reference evidence="16 17" key="1">
    <citation type="submission" date="2025-04" db="UniProtKB">
        <authorList>
            <consortium name="RefSeq"/>
        </authorList>
    </citation>
    <scope>IDENTIFICATION</scope>
    <source>
        <tissue evidence="16 17">Tentacle</tissue>
    </source>
</reference>
<feature type="compositionally biased region" description="Basic and acidic residues" evidence="13">
    <location>
        <begin position="723"/>
        <end position="732"/>
    </location>
</feature>
<dbReference type="GO" id="GO:0008017">
    <property type="term" value="F:microtubule binding"/>
    <property type="evidence" value="ECO:0007669"/>
    <property type="project" value="InterPro"/>
</dbReference>
<evidence type="ECO:0000313" key="17">
    <source>
        <dbReference type="RefSeq" id="XP_031568160.1"/>
    </source>
</evidence>
<comment type="subcellular location">
    <subcellularLocation>
        <location evidence="1">Cytoplasm</location>
        <location evidence="1">Cytoskeleton</location>
    </subcellularLocation>
</comment>
<feature type="region of interest" description="Disordered" evidence="13">
    <location>
        <begin position="711"/>
        <end position="732"/>
    </location>
</feature>
<evidence type="ECO:0000313" key="15">
    <source>
        <dbReference type="Proteomes" id="UP000515163"/>
    </source>
</evidence>
<evidence type="ECO:0000313" key="16">
    <source>
        <dbReference type="RefSeq" id="XP_031568159.1"/>
    </source>
</evidence>
<feature type="compositionally biased region" description="Polar residues" evidence="13">
    <location>
        <begin position="1327"/>
        <end position="1352"/>
    </location>
</feature>
<evidence type="ECO:0000256" key="13">
    <source>
        <dbReference type="SAM" id="MobiDB-lite"/>
    </source>
</evidence>
<feature type="region of interest" description="Disordered" evidence="13">
    <location>
        <begin position="920"/>
        <end position="943"/>
    </location>
</feature>
<name>A0A6P8IMT3_ACTTE</name>
<evidence type="ECO:0000256" key="1">
    <source>
        <dbReference type="ARBA" id="ARBA00004245"/>
    </source>
</evidence>
<protein>
    <submittedName>
        <fullName evidence="16">Kinesin-like protein KIF27 isoform X1</fullName>
    </submittedName>
    <submittedName>
        <fullName evidence="17">Kinesin-like protein KIF27 isoform X2</fullName>
    </submittedName>
</protein>
<feature type="region of interest" description="Disordered" evidence="13">
    <location>
        <begin position="1298"/>
        <end position="1372"/>
    </location>
</feature>
<evidence type="ECO:0000256" key="8">
    <source>
        <dbReference type="ARBA" id="ARBA00023054"/>
    </source>
</evidence>
<keyword evidence="4" id="KW-0493">Microtubule</keyword>
<feature type="coiled-coil region" evidence="12">
    <location>
        <begin position="502"/>
        <end position="536"/>
    </location>
</feature>
<comment type="similarity">
    <text evidence="11">Belongs to the TRAFAC class myosin-kinesin ATPase superfamily. Kinesin family.</text>
</comment>
<dbReference type="GO" id="GO:0007018">
    <property type="term" value="P:microtubule-based movement"/>
    <property type="evidence" value="ECO:0007669"/>
    <property type="project" value="InterPro"/>
</dbReference>
<dbReference type="Proteomes" id="UP000515163">
    <property type="component" value="Unplaced"/>
</dbReference>
<dbReference type="GO" id="GO:0003777">
    <property type="term" value="F:microtubule motor activity"/>
    <property type="evidence" value="ECO:0007669"/>
    <property type="project" value="InterPro"/>
</dbReference>
<keyword evidence="3" id="KW-0853">WD repeat</keyword>
<evidence type="ECO:0000256" key="10">
    <source>
        <dbReference type="ARBA" id="ARBA00023212"/>
    </source>
</evidence>
<dbReference type="KEGG" id="aten:116302896"/>
<evidence type="ECO:0000256" key="6">
    <source>
        <dbReference type="ARBA" id="ARBA00022741"/>
    </source>
</evidence>
<dbReference type="GO" id="GO:0005875">
    <property type="term" value="C:microtubule associated complex"/>
    <property type="evidence" value="ECO:0007669"/>
    <property type="project" value="TreeGrafter"/>
</dbReference>
<dbReference type="PROSITE" id="PS00411">
    <property type="entry name" value="KINESIN_MOTOR_1"/>
    <property type="match status" value="1"/>
</dbReference>
<feature type="domain" description="Kinesin motor" evidence="14">
    <location>
        <begin position="5"/>
        <end position="354"/>
    </location>
</feature>
<evidence type="ECO:0000256" key="11">
    <source>
        <dbReference type="PROSITE-ProRule" id="PRU00283"/>
    </source>
</evidence>
<evidence type="ECO:0000256" key="7">
    <source>
        <dbReference type="ARBA" id="ARBA00022840"/>
    </source>
</evidence>
<feature type="coiled-coil region" evidence="12">
    <location>
        <begin position="1221"/>
        <end position="1259"/>
    </location>
</feature>
<dbReference type="OrthoDB" id="3176171at2759"/>
<keyword evidence="6 11" id="KW-0547">Nucleotide-binding</keyword>
<dbReference type="RefSeq" id="XP_031568160.1">
    <property type="nucleotide sequence ID" value="XM_031712300.1"/>
</dbReference>
<dbReference type="SMART" id="SM00129">
    <property type="entry name" value="KISc"/>
    <property type="match status" value="1"/>
</dbReference>
<sequence length="1372" mass="157429">MDEVPIKVAVRVRPLIGQEKVHNVGQCVYCVPSKPQLVLGKDRGFTFDFVFNPATSQVEVYEACVEPLVKSCLQGYNATVFAYGQTGSGKTYTVGGIDTGVLRDSELGIIPRAVKQIFQNIEENHHKLEYEVHVSYIEIYLEELRDLLDLETSSKDIHIRENEKGDTVLIGATEQLVETIDEVMSYLDTGSAARHTGITNMNEASSRSHAIFTLYISQKPMADLNEEDMFAANQQTTDQEQDTDYSDYKYAKFHFVDLAGSERAVRTGNVGERFKESVQINSGLLSLGNVISALADHRKKALHVPYRDSKVTRLLKDSLGGNARTVMITCLSPAEQDFGENLNSLKYATRARNIRNKPIINRDPQNTRLAAMQHQIIALREELEKRRLTTVSSTDDKQKVEKTEEKLQRYRGLCEAYIQCAVSASALLRTFHSNGTMNNTQASQYEDWMKMLDDITTKYSMSTSQSDVSYMKMIDKLRVENIKYKSELSNDEEIFAKQSGEIDSLRRKLKGVDQQKRMLTQQLQEYQLIIKKKDDQLFEQQLQLNNAMLKGHEQCTVGPGMYYDVMLKGHEQSTVGPGMYCDVMLKGHEQSTVGPGMYYDVMLKGHEQSTVGPGMYYDVMLKGHEQCTVGPGMYCDVMLKGHKQSTVGPAYGRLRANTAPTDHTGIDTKLEGRDLHSSPSILSADRMIQGFRARSQLLMRRYEEKDEVLCTLSESSESEEEQDKEKEDSRELGRTWKVRGNLVGERNIPSFTLSGLQPTDNTEKNSNDLLKSLRSSTQVISQEVKQTEIKLQEAQHRMRDLTINIRQKEELIKELMKSEQEERKMKKHFSKKVQSLQDEVEAAKKEVDDSKKILEESRSKANVETSEKRKTEMEYKKKLQAMESKLQALEKKQKDGEKMTLFHQEKERKLKELESYMERMKNQQETVNKRLKEESEKKSRLERDMSKHLQRIKELEKQGEQQQKIIKRKTEQVANAQRRLRTINKQGSDDKGDDTMGYQKKQQWLDSEIDKVLQQKQAMEALEEDLKKREEIVKNREVMINEKSALEIKKLRSSQILNKDILRLSTQLMKVEREIKENEESEPGVDVCVKTPLTGLLQTRDELHKQRNILESKLQDGELLDPGEERRLIELDEGIEALDAVIEYKNDSIKNKQQQLQSNDDLNIELITEIKSLPREEATNLLSKYLDKVIQLRQTEAKLHLDCNEKDVKIDEQERIIGELQRGLQQALMAAERKVTNLQQKHEQKIQFLMSQVRDAENAVRHEGKESDNHSRVQQLERDVYYYKKTCRELKKKLRENKSAGIESTDITASGRTDTELEQSVDKCTAIRNQTSSSTRDSPGRRLQSSSPTQDESQADLVQDSIEPALNPWGPS</sequence>
<dbReference type="GeneID" id="116302896"/>
<dbReference type="PANTHER" id="PTHR47969">
    <property type="entry name" value="CHROMOSOME-ASSOCIATED KINESIN KIF4A-RELATED"/>
    <property type="match status" value="1"/>
</dbReference>
<dbReference type="Pfam" id="PF00225">
    <property type="entry name" value="Kinesin"/>
    <property type="match status" value="1"/>
</dbReference>
<dbReference type="GO" id="GO:0007052">
    <property type="term" value="P:mitotic spindle organization"/>
    <property type="evidence" value="ECO:0007669"/>
    <property type="project" value="TreeGrafter"/>
</dbReference>
<dbReference type="GO" id="GO:0005524">
    <property type="term" value="F:ATP binding"/>
    <property type="evidence" value="ECO:0007669"/>
    <property type="project" value="UniProtKB-UniRule"/>
</dbReference>
<dbReference type="SUPFAM" id="SSF52540">
    <property type="entry name" value="P-loop containing nucleoside triphosphate hydrolases"/>
    <property type="match status" value="1"/>
</dbReference>
<dbReference type="FunFam" id="3.40.850.10:FF:000011">
    <property type="entry name" value="Kinesin family member 21A"/>
    <property type="match status" value="1"/>
</dbReference>
<keyword evidence="5" id="KW-0677">Repeat</keyword>
<gene>
    <name evidence="16 17" type="primary">LOC116302896</name>
</gene>
<proteinExistence type="inferred from homology"/>
<dbReference type="CDD" id="cd01372">
    <property type="entry name" value="KISc_KIF4"/>
    <property type="match status" value="1"/>
</dbReference>
<feature type="binding site" evidence="11">
    <location>
        <begin position="84"/>
        <end position="91"/>
    </location>
    <ligand>
        <name>ATP</name>
        <dbReference type="ChEBI" id="CHEBI:30616"/>
    </ligand>
</feature>
<keyword evidence="7 11" id="KW-0067">ATP-binding</keyword>
<dbReference type="GO" id="GO:0005874">
    <property type="term" value="C:microtubule"/>
    <property type="evidence" value="ECO:0007669"/>
    <property type="project" value="UniProtKB-KW"/>
</dbReference>
<dbReference type="InterPro" id="IPR019821">
    <property type="entry name" value="Kinesin_motor_CS"/>
</dbReference>
<dbReference type="InterPro" id="IPR027417">
    <property type="entry name" value="P-loop_NTPase"/>
</dbReference>
<dbReference type="GO" id="GO:0051231">
    <property type="term" value="P:spindle elongation"/>
    <property type="evidence" value="ECO:0007669"/>
    <property type="project" value="TreeGrafter"/>
</dbReference>
<dbReference type="InterPro" id="IPR036961">
    <property type="entry name" value="Kinesin_motor_dom_sf"/>
</dbReference>